<accession>A0A9Q4ES01</accession>
<dbReference type="Proteomes" id="UP001073053">
    <property type="component" value="Unassembled WGS sequence"/>
</dbReference>
<name>A0A9Q4ES01_9BACI</name>
<reference evidence="1" key="1">
    <citation type="submission" date="2022-02" db="EMBL/GenBank/DDBJ databases">
        <title>Crop Bioprotection Bacillus Genome Sequencing.</title>
        <authorList>
            <person name="Dunlap C."/>
        </authorList>
    </citation>
    <scope>NUCLEOTIDE SEQUENCE</scope>
    <source>
        <strain evidence="1">EC49O2N-C10</strain>
    </source>
</reference>
<dbReference type="RefSeq" id="WP_268522574.1">
    <property type="nucleotide sequence ID" value="NZ_JALAWA010000013.1"/>
</dbReference>
<dbReference type="EMBL" id="JALAWA010000013">
    <property type="protein sequence ID" value="MCY9186544.1"/>
    <property type="molecule type" value="Genomic_DNA"/>
</dbReference>
<protein>
    <submittedName>
        <fullName evidence="1">Uncharacterized protein</fullName>
    </submittedName>
</protein>
<organism evidence="1 2">
    <name type="scientific">Bacillus halotolerans</name>
    <dbReference type="NCBI Taxonomy" id="260554"/>
    <lineage>
        <taxon>Bacteria</taxon>
        <taxon>Bacillati</taxon>
        <taxon>Bacillota</taxon>
        <taxon>Bacilli</taxon>
        <taxon>Bacillales</taxon>
        <taxon>Bacillaceae</taxon>
        <taxon>Bacillus</taxon>
    </lineage>
</organism>
<comment type="caution">
    <text evidence="1">The sequence shown here is derived from an EMBL/GenBank/DDBJ whole genome shotgun (WGS) entry which is preliminary data.</text>
</comment>
<evidence type="ECO:0000313" key="1">
    <source>
        <dbReference type="EMBL" id="MCY9186544.1"/>
    </source>
</evidence>
<sequence>MEEYRSKMTLSTQLFCGKEPQRSLIQPIENQIEIVKARGGIWTSTYNKELGSDWVRVYDEIFGIPERGLDGWLLTPSSKARVYIVDSYNDLKRMLNSYERKLDDIPDVIKMLDFEKMSRDFDAIHLTVQGKEETRHSYPFNLYTWDCECTHWFRWCFDEVESIGKIKGILDIV</sequence>
<evidence type="ECO:0000313" key="2">
    <source>
        <dbReference type="Proteomes" id="UP001073053"/>
    </source>
</evidence>
<proteinExistence type="predicted"/>
<gene>
    <name evidence="1" type="ORF">MOF03_18215</name>
</gene>
<dbReference type="AlphaFoldDB" id="A0A9Q4ES01"/>